<dbReference type="EMBL" id="CAHPRB010000050">
    <property type="protein sequence ID" value="CAB5618187.1"/>
    <property type="molecule type" value="Genomic_DNA"/>
</dbReference>
<evidence type="ECO:0000259" key="1">
    <source>
        <dbReference type="Pfam" id="PF05707"/>
    </source>
</evidence>
<proteinExistence type="predicted"/>
<dbReference type="Proteomes" id="UP000835792">
    <property type="component" value="Unassembled WGS sequence"/>
</dbReference>
<sequence length="403" mass="44753">MPVITGNLGQGKGIVAAYFASLYYRRGLRVAANFPLNTEYMSSGSDNPVTVIPAMPRIEDFELLGRGCPENEKTRFGALFLDECATWLNTRGFARKDRLPLIDWLIHSRKLGWDVYLISQHEDMIDSQIIKAMGAKIIRCRRLDELRVPVITPLMELFRPGKTGVASGKRGIIPHYVAASTFLYDGTIHAARRPVDKIIIRAADYYNVYDTNFIFSDGMELLNGRFVDMRAVYSVLPGRTLKTMNPLSQQPEKKATPQKKPWGKLIAFLFLVTAMIAVARHYFSGDREASAAVPPVPESTVTPAHPLSASTVVSELRQKKPDVLPVSKEWRLAGYVRGASPYFVLLGPAGQVRRYTAFQPWNGSATELNVDGEKVTFWSGSSGTASKGDVLTDKMLSFDVNGK</sequence>
<evidence type="ECO:0000313" key="2">
    <source>
        <dbReference type="EMBL" id="CAB5618187.1"/>
    </source>
</evidence>
<dbReference type="InterPro" id="IPR008900">
    <property type="entry name" value="Zot_N"/>
</dbReference>
<accession>A0ABM8MQX4</accession>
<keyword evidence="3" id="KW-1185">Reference proteome</keyword>
<organism evidence="2 3">
    <name type="scientific">Citrobacter youngae</name>
    <dbReference type="NCBI Taxonomy" id="133448"/>
    <lineage>
        <taxon>Bacteria</taxon>
        <taxon>Pseudomonadati</taxon>
        <taxon>Pseudomonadota</taxon>
        <taxon>Gammaproteobacteria</taxon>
        <taxon>Enterobacterales</taxon>
        <taxon>Enterobacteriaceae</taxon>
        <taxon>Citrobacter</taxon>
        <taxon>Citrobacter freundii complex</taxon>
    </lineage>
</organism>
<evidence type="ECO:0000313" key="3">
    <source>
        <dbReference type="Proteomes" id="UP000835792"/>
    </source>
</evidence>
<dbReference type="Gene3D" id="3.40.50.300">
    <property type="entry name" value="P-loop containing nucleotide triphosphate hydrolases"/>
    <property type="match status" value="1"/>
</dbReference>
<protein>
    <submittedName>
        <fullName evidence="2">Zonular occludens toxin (Zot)</fullName>
    </submittedName>
</protein>
<dbReference type="RefSeq" id="WP_239175937.1">
    <property type="nucleotide sequence ID" value="NZ_CAHPRB010000050.1"/>
</dbReference>
<feature type="domain" description="Zona occludens toxin N-terminal" evidence="1">
    <location>
        <begin position="5"/>
        <end position="144"/>
    </location>
</feature>
<name>A0ABM8MQX4_9ENTR</name>
<reference evidence="2" key="1">
    <citation type="submission" date="2020-05" db="EMBL/GenBank/DDBJ databases">
        <authorList>
            <person name="Delgado-Blas J."/>
        </authorList>
    </citation>
    <scope>NUCLEOTIDE SEQUENCE</scope>
    <source>
        <strain evidence="2">BB1468</strain>
    </source>
</reference>
<gene>
    <name evidence="2" type="ORF">GHA_05200</name>
</gene>
<dbReference type="Pfam" id="PF05707">
    <property type="entry name" value="Zot"/>
    <property type="match status" value="1"/>
</dbReference>
<dbReference type="InterPro" id="IPR027417">
    <property type="entry name" value="P-loop_NTPase"/>
</dbReference>
<comment type="caution">
    <text evidence="2">The sequence shown here is derived from an EMBL/GenBank/DDBJ whole genome shotgun (WGS) entry which is preliminary data.</text>
</comment>